<keyword evidence="2" id="KW-0430">Lectin</keyword>
<protein>
    <submittedName>
        <fullName evidence="7">C-type lectin domain family 7 member A-like</fullName>
    </submittedName>
</protein>
<dbReference type="InterPro" id="IPR001304">
    <property type="entry name" value="C-type_lectin-like"/>
</dbReference>
<dbReference type="PANTHER" id="PTHR47218:SF2">
    <property type="entry name" value="C-TYPE LECTIN DOMAIN-CONTAINING PROTEIN"/>
    <property type="match status" value="1"/>
</dbReference>
<organism evidence="6 7">
    <name type="scientific">Alligator sinensis</name>
    <name type="common">Chinese alligator</name>
    <dbReference type="NCBI Taxonomy" id="38654"/>
    <lineage>
        <taxon>Eukaryota</taxon>
        <taxon>Metazoa</taxon>
        <taxon>Chordata</taxon>
        <taxon>Craniata</taxon>
        <taxon>Vertebrata</taxon>
        <taxon>Euteleostomi</taxon>
        <taxon>Archelosauria</taxon>
        <taxon>Archosauria</taxon>
        <taxon>Crocodylia</taxon>
        <taxon>Alligatoridae</taxon>
        <taxon>Alligatorinae</taxon>
        <taxon>Alligator</taxon>
    </lineage>
</organism>
<dbReference type="CDD" id="cd03593">
    <property type="entry name" value="CLECT_NK_receptors_like"/>
    <property type="match status" value="1"/>
</dbReference>
<evidence type="ECO:0000313" key="7">
    <source>
        <dbReference type="RefSeq" id="XP_025050867.1"/>
    </source>
</evidence>
<dbReference type="STRING" id="38654.A0A3Q0FUD3"/>
<keyword evidence="4" id="KW-1133">Transmembrane helix</keyword>
<dbReference type="AlphaFoldDB" id="A0A3Q0FUD3"/>
<dbReference type="InterPro" id="IPR033992">
    <property type="entry name" value="NKR-like_CTLD"/>
</dbReference>
<dbReference type="Gene3D" id="3.10.100.10">
    <property type="entry name" value="Mannose-Binding Protein A, subunit A"/>
    <property type="match status" value="1"/>
</dbReference>
<dbReference type="GeneID" id="112548671"/>
<dbReference type="Pfam" id="PF00059">
    <property type="entry name" value="Lectin_C"/>
    <property type="match status" value="1"/>
</dbReference>
<dbReference type="GO" id="GO:0001872">
    <property type="term" value="F:(1-&gt;3)-beta-D-glucan binding"/>
    <property type="evidence" value="ECO:0007669"/>
    <property type="project" value="InterPro"/>
</dbReference>
<comment type="subcellular location">
    <subcellularLocation>
        <location evidence="1">Membrane</location>
        <topology evidence="1">Single-pass membrane protein</topology>
    </subcellularLocation>
</comment>
<sequence>MNTCQDIRDQGAGVEFGFGMSEEPTQPSLLWSPIPLVLGIMTLCLLFLITARVYGAQVPQLGRGKENLVQKVEDLTSGLTSCQNPSLPGSPTEQPQDTGEKCPVVWLAYQDRSYLFFLEKGTWEQCKSSCVSQSATLLTIESKEELDFITARSFKYAEDHGRNAYYDLFWTGLSFDSRKGMWVWEDDSTLSSGLFVLSDPSVQNYQDGACTFLQGEKVKPGGCGGTWFCIVRGRRKHEEKNKLD</sequence>
<dbReference type="RefSeq" id="XP_025050867.1">
    <property type="nucleotide sequence ID" value="XM_025195082.1"/>
</dbReference>
<evidence type="ECO:0000256" key="3">
    <source>
        <dbReference type="SAM" id="MobiDB-lite"/>
    </source>
</evidence>
<keyword evidence="4" id="KW-0812">Transmembrane</keyword>
<evidence type="ECO:0000313" key="6">
    <source>
        <dbReference type="Proteomes" id="UP000189705"/>
    </source>
</evidence>
<dbReference type="PROSITE" id="PS50041">
    <property type="entry name" value="C_TYPE_LECTIN_2"/>
    <property type="match status" value="1"/>
</dbReference>
<feature type="compositionally biased region" description="Polar residues" evidence="3">
    <location>
        <begin position="79"/>
        <end position="97"/>
    </location>
</feature>
<dbReference type="GO" id="GO:0071226">
    <property type="term" value="P:cellular response to molecule of fungal origin"/>
    <property type="evidence" value="ECO:0007669"/>
    <property type="project" value="InterPro"/>
</dbReference>
<dbReference type="KEGG" id="asn:112548671"/>
<dbReference type="InterPro" id="IPR016186">
    <property type="entry name" value="C-type_lectin-like/link_sf"/>
</dbReference>
<proteinExistence type="predicted"/>
<evidence type="ECO:0000259" key="5">
    <source>
        <dbReference type="PROSITE" id="PS50041"/>
    </source>
</evidence>
<name>A0A3Q0FUD3_ALLSI</name>
<evidence type="ECO:0000256" key="2">
    <source>
        <dbReference type="ARBA" id="ARBA00022734"/>
    </source>
</evidence>
<dbReference type="PANTHER" id="PTHR47218">
    <property type="entry name" value="C-TYPE LECTIN DOMAIN FAMILY 7 MEMBER A"/>
    <property type="match status" value="1"/>
</dbReference>
<gene>
    <name evidence="7" type="primary">LOC112548671</name>
</gene>
<keyword evidence="6" id="KW-1185">Reference proteome</keyword>
<dbReference type="SMART" id="SM00034">
    <property type="entry name" value="CLECT"/>
    <property type="match status" value="1"/>
</dbReference>
<dbReference type="SUPFAM" id="SSF56436">
    <property type="entry name" value="C-type lectin-like"/>
    <property type="match status" value="1"/>
</dbReference>
<feature type="region of interest" description="Disordered" evidence="3">
    <location>
        <begin position="79"/>
        <end position="98"/>
    </location>
</feature>
<accession>A0A3Q0FUD3</accession>
<dbReference type="Proteomes" id="UP000189705">
    <property type="component" value="Unplaced"/>
</dbReference>
<evidence type="ECO:0000256" key="1">
    <source>
        <dbReference type="ARBA" id="ARBA00004167"/>
    </source>
</evidence>
<keyword evidence="4" id="KW-0472">Membrane</keyword>
<dbReference type="InterPro" id="IPR016187">
    <property type="entry name" value="CTDL_fold"/>
</dbReference>
<feature type="transmembrane region" description="Helical" evidence="4">
    <location>
        <begin position="34"/>
        <end position="55"/>
    </location>
</feature>
<dbReference type="InParanoid" id="A0A3Q0FUD3"/>
<evidence type="ECO:0000256" key="4">
    <source>
        <dbReference type="SAM" id="Phobius"/>
    </source>
</evidence>
<dbReference type="GO" id="GO:0016020">
    <property type="term" value="C:membrane"/>
    <property type="evidence" value="ECO:0007669"/>
    <property type="project" value="UniProtKB-SubCell"/>
</dbReference>
<feature type="domain" description="C-type lectin" evidence="5">
    <location>
        <begin position="109"/>
        <end position="227"/>
    </location>
</feature>
<dbReference type="InterPro" id="IPR042808">
    <property type="entry name" value="CLEC7A"/>
</dbReference>
<reference evidence="7" key="1">
    <citation type="submission" date="2025-08" db="UniProtKB">
        <authorList>
            <consortium name="RefSeq"/>
        </authorList>
    </citation>
    <scope>IDENTIFICATION</scope>
</reference>